<keyword evidence="1" id="KW-0472">Membrane</keyword>
<evidence type="ECO:0000259" key="2">
    <source>
        <dbReference type="Pfam" id="PF04773"/>
    </source>
</evidence>
<dbReference type="Pfam" id="PF04773">
    <property type="entry name" value="FecR"/>
    <property type="match status" value="1"/>
</dbReference>
<dbReference type="PIRSF" id="PIRSF018266">
    <property type="entry name" value="FecR"/>
    <property type="match status" value="1"/>
</dbReference>
<proteinExistence type="predicted"/>
<dbReference type="EMBL" id="JBHLTS010000004">
    <property type="protein sequence ID" value="MFC0512981.1"/>
    <property type="molecule type" value="Genomic_DNA"/>
</dbReference>
<feature type="transmembrane region" description="Helical" evidence="1">
    <location>
        <begin position="67"/>
        <end position="87"/>
    </location>
</feature>
<dbReference type="Gene3D" id="2.60.120.1440">
    <property type="match status" value="1"/>
</dbReference>
<dbReference type="Gene3D" id="3.55.50.30">
    <property type="match status" value="1"/>
</dbReference>
<dbReference type="InterPro" id="IPR012373">
    <property type="entry name" value="Ferrdict_sens_TM"/>
</dbReference>
<organism evidence="4 5">
    <name type="scientific">Mucilaginibacter angelicae</name>
    <dbReference type="NCBI Taxonomy" id="869718"/>
    <lineage>
        <taxon>Bacteria</taxon>
        <taxon>Pseudomonadati</taxon>
        <taxon>Bacteroidota</taxon>
        <taxon>Sphingobacteriia</taxon>
        <taxon>Sphingobacteriales</taxon>
        <taxon>Sphingobacteriaceae</taxon>
        <taxon>Mucilaginibacter</taxon>
    </lineage>
</organism>
<keyword evidence="5" id="KW-1185">Reference proteome</keyword>
<feature type="domain" description="FecR protein" evidence="2">
    <location>
        <begin position="155"/>
        <end position="251"/>
    </location>
</feature>
<dbReference type="PANTHER" id="PTHR30273">
    <property type="entry name" value="PERIPLASMIC SIGNAL SENSOR AND SIGMA FACTOR ACTIVATOR FECR-RELATED"/>
    <property type="match status" value="1"/>
</dbReference>
<dbReference type="Pfam" id="PF16344">
    <property type="entry name" value="FecR_C"/>
    <property type="match status" value="1"/>
</dbReference>
<evidence type="ECO:0000313" key="5">
    <source>
        <dbReference type="Proteomes" id="UP001589828"/>
    </source>
</evidence>
<evidence type="ECO:0000259" key="3">
    <source>
        <dbReference type="Pfam" id="PF16344"/>
    </source>
</evidence>
<dbReference type="InterPro" id="IPR032508">
    <property type="entry name" value="FecR_C"/>
</dbReference>
<comment type="caution">
    <text evidence="4">The sequence shown here is derived from an EMBL/GenBank/DDBJ whole genome shotgun (WGS) entry which is preliminary data.</text>
</comment>
<feature type="domain" description="Protein FecR C-terminal" evidence="3">
    <location>
        <begin position="293"/>
        <end position="362"/>
    </location>
</feature>
<evidence type="ECO:0000256" key="1">
    <source>
        <dbReference type="SAM" id="Phobius"/>
    </source>
</evidence>
<dbReference type="InterPro" id="IPR006860">
    <property type="entry name" value="FecR"/>
</dbReference>
<protein>
    <submittedName>
        <fullName evidence="4">FecR family protein</fullName>
    </submittedName>
</protein>
<keyword evidence="1" id="KW-0812">Transmembrane</keyword>
<name>A0ABV6KZT0_9SPHI</name>
<accession>A0ABV6KZT0</accession>
<sequence>MEEKGIRVLLIKYAEGKCTEEEKALVESAYLFENARHTDELSKEDISGDLAAIFNELPRESQKRQMWPKLVAAACIILALSAMFYVFKKSGTEIKKPANYTNAILPGKNTAALTLASGEIIQLSGAKKGIVIQATQIAYEDGTPVRGNIGSGYETISTPNGGQYQIVLSDGSRIMINAATSLKFLPNFHGLATRTVELKGEAYFEVTRDKLHPFLVTGGDQTVEVLGTHFNITNYSDGHGIKTTLLEGAVKVSSLKTGVTRQLNPGQQASFSGNGINVKDVDVDDAVAWKNGYFMFNYETLEEVMIKISRWYDIEVRYEDPAIKSIVFFGTISKFESISKVLNMLERTKKVKFLIDGRVIKIKSYTN</sequence>
<dbReference type="PANTHER" id="PTHR30273:SF2">
    <property type="entry name" value="PROTEIN FECR"/>
    <property type="match status" value="1"/>
</dbReference>
<reference evidence="4 5" key="1">
    <citation type="submission" date="2024-09" db="EMBL/GenBank/DDBJ databases">
        <authorList>
            <person name="Sun Q."/>
            <person name="Mori K."/>
        </authorList>
    </citation>
    <scope>NUCLEOTIDE SEQUENCE [LARGE SCALE GENOMIC DNA]</scope>
    <source>
        <strain evidence="4 5">NCAIM B.02415</strain>
    </source>
</reference>
<evidence type="ECO:0000313" key="4">
    <source>
        <dbReference type="EMBL" id="MFC0512981.1"/>
    </source>
</evidence>
<dbReference type="RefSeq" id="WP_377020856.1">
    <property type="nucleotide sequence ID" value="NZ_JBHLTS010000004.1"/>
</dbReference>
<dbReference type="Proteomes" id="UP001589828">
    <property type="component" value="Unassembled WGS sequence"/>
</dbReference>
<keyword evidence="1" id="KW-1133">Transmembrane helix</keyword>
<gene>
    <name evidence="4" type="ORF">ACFFGT_02180</name>
</gene>